<dbReference type="Proteomes" id="UP000005237">
    <property type="component" value="Unassembled WGS sequence"/>
</dbReference>
<reference evidence="2" key="1">
    <citation type="submission" date="2010-08" db="EMBL/GenBank/DDBJ databases">
        <authorList>
            <consortium name="Caenorhabditis japonica Sequencing Consortium"/>
            <person name="Wilson R.K."/>
        </authorList>
    </citation>
    <scope>NUCLEOTIDE SEQUENCE [LARGE SCALE GENOMIC DNA]</scope>
    <source>
        <strain evidence="2">DF5081</strain>
    </source>
</reference>
<reference evidence="1" key="2">
    <citation type="submission" date="2022-06" db="UniProtKB">
        <authorList>
            <consortium name="EnsemblMetazoa"/>
        </authorList>
    </citation>
    <scope>IDENTIFICATION</scope>
    <source>
        <strain evidence="1">DF5081</strain>
    </source>
</reference>
<dbReference type="EnsemblMetazoa" id="CJA26900b.1">
    <property type="protein sequence ID" value="CJA26900b.1"/>
    <property type="gene ID" value="WBGene00182472"/>
</dbReference>
<keyword evidence="2" id="KW-1185">Reference proteome</keyword>
<evidence type="ECO:0000313" key="2">
    <source>
        <dbReference type="Proteomes" id="UP000005237"/>
    </source>
</evidence>
<name>A0A8R1E8V2_CAEJA</name>
<dbReference type="AlphaFoldDB" id="A0A8R1E8V2"/>
<protein>
    <submittedName>
        <fullName evidence="1">Uncharacterized protein</fullName>
    </submittedName>
</protein>
<accession>A0A8R1E8V2</accession>
<sequence>MFTIRKRSLPTPPKVVGILRNYESGKKPRRSVGFLDEIGRPLVEYRNIPYDDDIDKTTSLPYHEKTSGRVDNRAKWNLVRVKTAKPLRTGPSETGLIEEMRLEENQISRAPLFGTFDVIDAPHLHIDALVRARARVPVIPLDENYIEFEPKSDNTYQQVFDVPSKPTNLVALMAQLKERGLLPTEQQSSHLPSVGIAIPQMVHDNIFNKLLICDTIETKKSIEGFVFLTA</sequence>
<evidence type="ECO:0000313" key="1">
    <source>
        <dbReference type="EnsemblMetazoa" id="CJA26900b.1"/>
    </source>
</evidence>
<proteinExistence type="predicted"/>
<organism evidence="1 2">
    <name type="scientific">Caenorhabditis japonica</name>
    <dbReference type="NCBI Taxonomy" id="281687"/>
    <lineage>
        <taxon>Eukaryota</taxon>
        <taxon>Metazoa</taxon>
        <taxon>Ecdysozoa</taxon>
        <taxon>Nematoda</taxon>
        <taxon>Chromadorea</taxon>
        <taxon>Rhabditida</taxon>
        <taxon>Rhabditina</taxon>
        <taxon>Rhabditomorpha</taxon>
        <taxon>Rhabditoidea</taxon>
        <taxon>Rhabditidae</taxon>
        <taxon>Peloderinae</taxon>
        <taxon>Caenorhabditis</taxon>
    </lineage>
</organism>